<proteinExistence type="predicted"/>
<comment type="caution">
    <text evidence="1">The sequence shown here is derived from an EMBL/GenBank/DDBJ whole genome shotgun (WGS) entry which is preliminary data.</text>
</comment>
<dbReference type="InterPro" id="IPR015422">
    <property type="entry name" value="PyrdxlP-dep_Trfase_small"/>
</dbReference>
<sequence length="97" mass="10227">MAPPLILSPAASTIADISIIKASTKFSHSTNALAMAAGYTGLSQIYMSAVATNFNAMGDKLRSALQELSQGTKTTVTGLGSMMGIHFLEDEKKDMKE</sequence>
<dbReference type="OrthoDB" id="425114at2759"/>
<evidence type="ECO:0000313" key="2">
    <source>
        <dbReference type="Proteomes" id="UP000756921"/>
    </source>
</evidence>
<dbReference type="InterPro" id="IPR015424">
    <property type="entry name" value="PyrdxlP-dep_Trfase"/>
</dbReference>
<dbReference type="Proteomes" id="UP000756921">
    <property type="component" value="Unassembled WGS sequence"/>
</dbReference>
<reference evidence="1" key="1">
    <citation type="journal article" date="2020" name="Mol. Plant Microbe Interact.">
        <title>Genome Sequence of the Biocontrol Agent Coniothyrium minitans strain Conio (IMI 134523).</title>
        <authorList>
            <person name="Patel D."/>
            <person name="Shittu T.A."/>
            <person name="Baroncelli R."/>
            <person name="Muthumeenakshi S."/>
            <person name="Osborne T.H."/>
            <person name="Janganan T.K."/>
            <person name="Sreenivasaprasad S."/>
        </authorList>
    </citation>
    <scope>NUCLEOTIDE SEQUENCE</scope>
    <source>
        <strain evidence="1">Conio</strain>
    </source>
</reference>
<dbReference type="SUPFAM" id="SSF53383">
    <property type="entry name" value="PLP-dependent transferases"/>
    <property type="match status" value="1"/>
</dbReference>
<accession>A0A9P6GH15</accession>
<dbReference type="AlphaFoldDB" id="A0A9P6GH15"/>
<evidence type="ECO:0000313" key="1">
    <source>
        <dbReference type="EMBL" id="KAF9735531.1"/>
    </source>
</evidence>
<dbReference type="Gene3D" id="3.40.640.10">
    <property type="entry name" value="Type I PLP-dependent aspartate aminotransferase-like (Major domain)"/>
    <property type="match status" value="1"/>
</dbReference>
<keyword evidence="2" id="KW-1185">Reference proteome</keyword>
<gene>
    <name evidence="1" type="ORF">PMIN01_06936</name>
</gene>
<name>A0A9P6GH15_9PLEO</name>
<protein>
    <submittedName>
        <fullName evidence="1">Glutamate-1-semialdehyde 2,1-aminomutase</fullName>
    </submittedName>
</protein>
<dbReference type="Gene3D" id="3.90.1150.10">
    <property type="entry name" value="Aspartate Aminotransferase, domain 1"/>
    <property type="match status" value="1"/>
</dbReference>
<dbReference type="InterPro" id="IPR015421">
    <property type="entry name" value="PyrdxlP-dep_Trfase_major"/>
</dbReference>
<dbReference type="EMBL" id="WJXW01000006">
    <property type="protein sequence ID" value="KAF9735531.1"/>
    <property type="molecule type" value="Genomic_DNA"/>
</dbReference>
<organism evidence="1 2">
    <name type="scientific">Paraphaeosphaeria minitans</name>
    <dbReference type="NCBI Taxonomy" id="565426"/>
    <lineage>
        <taxon>Eukaryota</taxon>
        <taxon>Fungi</taxon>
        <taxon>Dikarya</taxon>
        <taxon>Ascomycota</taxon>
        <taxon>Pezizomycotina</taxon>
        <taxon>Dothideomycetes</taxon>
        <taxon>Pleosporomycetidae</taxon>
        <taxon>Pleosporales</taxon>
        <taxon>Massarineae</taxon>
        <taxon>Didymosphaeriaceae</taxon>
        <taxon>Paraphaeosphaeria</taxon>
    </lineage>
</organism>